<dbReference type="Proteomes" id="UP000198462">
    <property type="component" value="Unassembled WGS sequence"/>
</dbReference>
<comment type="caution">
    <text evidence="1">The sequence shown here is derived from an EMBL/GenBank/DDBJ whole genome shotgun (WGS) entry which is preliminary data.</text>
</comment>
<evidence type="ECO:0000313" key="1">
    <source>
        <dbReference type="EMBL" id="OWV32036.1"/>
    </source>
</evidence>
<gene>
    <name evidence="1" type="ORF">B5C34_00230</name>
</gene>
<proteinExistence type="predicted"/>
<dbReference type="AlphaFoldDB" id="A0A219B1P1"/>
<keyword evidence="2" id="KW-1185">Reference proteome</keyword>
<sequence length="497" mass="55323">MPEVAAAVRAPMSASASASYQSAVPQAPMTLASAVVDDVHQAVSGGLDILGPQPEREYEYPFYMNMDGLIEPPRVLHVRCDESIAAGEHVLSDGETLPYNGYSKGGLEVIYQAFDDYGQPCKYPFSPYTPRIGSGKNEWPSGSQFIWRSAVPGHRVEFHSDSSFAKLRLAGDRPDRRFHFEMRDIELHFDQADNVVGALHMNMTPSGAGLLTVVVRNSYVSGGRNALFIPPGNTMLYVEDSEIGRNVGKNVEQEHGVYLNRILSSHWKNSTVFGQRASGPYGGHQLKDKSYLRIYEDLEITNFGGVLEPSNRPLLDINLLAFTWVDGLKITRVETESPRDALIDIRNDKYRPDDHLPFSAVTTDEWTMPMCPGEPIPAGLLRDVSLSVFRNVETDSFRTEPFITRLKAMPQDHKEDGVGPVFIGDVPVEKQRAIALAFSPQHSAESFFSDENYVYVDPDIPAAEQALVSDMETFVRHAFDLAIDADPANDWPLPWRD</sequence>
<dbReference type="EMBL" id="NFZT01000001">
    <property type="protein sequence ID" value="OWV32036.1"/>
    <property type="molecule type" value="Genomic_DNA"/>
</dbReference>
<reference evidence="2" key="1">
    <citation type="submission" date="2017-05" db="EMBL/GenBank/DDBJ databases">
        <authorList>
            <person name="Lin X."/>
        </authorList>
    </citation>
    <scope>NUCLEOTIDE SEQUENCE [LARGE SCALE GENOMIC DNA]</scope>
    <source>
        <strain evidence="2">JLT2012</strain>
    </source>
</reference>
<protein>
    <submittedName>
        <fullName evidence="1">Uncharacterized protein</fullName>
    </submittedName>
</protein>
<organism evidence="1 2">
    <name type="scientific">Pacificimonas flava</name>
    <dbReference type="NCBI Taxonomy" id="1234595"/>
    <lineage>
        <taxon>Bacteria</taxon>
        <taxon>Pseudomonadati</taxon>
        <taxon>Pseudomonadota</taxon>
        <taxon>Alphaproteobacteria</taxon>
        <taxon>Sphingomonadales</taxon>
        <taxon>Sphingosinicellaceae</taxon>
        <taxon>Pacificimonas</taxon>
    </lineage>
</organism>
<name>A0A219B1P1_9SPHN</name>
<accession>A0A219B1P1</accession>
<dbReference type="OrthoDB" id="7592043at2"/>
<dbReference type="RefSeq" id="WP_088710834.1">
    <property type="nucleotide sequence ID" value="NZ_NFZT01000001.1"/>
</dbReference>
<evidence type="ECO:0000313" key="2">
    <source>
        <dbReference type="Proteomes" id="UP000198462"/>
    </source>
</evidence>